<dbReference type="Gene3D" id="3.10.290.10">
    <property type="entry name" value="RNA-binding S4 domain"/>
    <property type="match status" value="1"/>
</dbReference>
<evidence type="ECO:0000256" key="2">
    <source>
        <dbReference type="PROSITE-ProRule" id="PRU00182"/>
    </source>
</evidence>
<gene>
    <name evidence="5" type="ORF">SO694_00020147</name>
</gene>
<dbReference type="InterPro" id="IPR045046">
    <property type="entry name" value="Vps9-like"/>
</dbReference>
<dbReference type="PANTHER" id="PTHR23101:SF25">
    <property type="entry name" value="GTPASE-ACTIVATING PROTEIN AND VPS9 DOMAIN-CONTAINING PROTEIN 1"/>
    <property type="match status" value="1"/>
</dbReference>
<dbReference type="InterPro" id="IPR037191">
    <property type="entry name" value="VPS9_dom_sf"/>
</dbReference>
<feature type="compositionally biased region" description="Basic and acidic residues" evidence="3">
    <location>
        <begin position="307"/>
        <end position="336"/>
    </location>
</feature>
<feature type="compositionally biased region" description="Pro residues" evidence="3">
    <location>
        <begin position="252"/>
        <end position="268"/>
    </location>
</feature>
<dbReference type="SUPFAM" id="SSF55174">
    <property type="entry name" value="Alpha-L RNA-binding motif"/>
    <property type="match status" value="1"/>
</dbReference>
<proteinExistence type="inferred from homology"/>
<dbReference type="InterPro" id="IPR036986">
    <property type="entry name" value="S4_RNA-bd_sf"/>
</dbReference>
<accession>A0ABR1FTU5</accession>
<dbReference type="Gene3D" id="3.40.50.150">
    <property type="entry name" value="Vaccinia Virus protein VP39"/>
    <property type="match status" value="1"/>
</dbReference>
<comment type="similarity">
    <text evidence="1">Belongs to the TlyA family.</text>
</comment>
<dbReference type="SMART" id="SM00363">
    <property type="entry name" value="S4"/>
    <property type="match status" value="1"/>
</dbReference>
<dbReference type="CDD" id="cd00165">
    <property type="entry name" value="S4"/>
    <property type="match status" value="1"/>
</dbReference>
<dbReference type="Pfam" id="PF01728">
    <property type="entry name" value="FtsJ"/>
    <property type="match status" value="1"/>
</dbReference>
<dbReference type="InterPro" id="IPR002877">
    <property type="entry name" value="RNA_MeTrfase_FtsJ_dom"/>
</dbReference>
<dbReference type="Pfam" id="PF01479">
    <property type="entry name" value="S4"/>
    <property type="match status" value="1"/>
</dbReference>
<feature type="region of interest" description="Disordered" evidence="3">
    <location>
        <begin position="231"/>
        <end position="341"/>
    </location>
</feature>
<dbReference type="Pfam" id="PF02204">
    <property type="entry name" value="VPS9"/>
    <property type="match status" value="1"/>
</dbReference>
<dbReference type="InterPro" id="IPR002942">
    <property type="entry name" value="S4_RNA-bd"/>
</dbReference>
<dbReference type="InterPro" id="IPR003123">
    <property type="entry name" value="VPS9"/>
</dbReference>
<dbReference type="Gene3D" id="1.10.246.120">
    <property type="match status" value="1"/>
</dbReference>
<evidence type="ECO:0000313" key="6">
    <source>
        <dbReference type="Proteomes" id="UP001363151"/>
    </source>
</evidence>
<reference evidence="5 6" key="1">
    <citation type="submission" date="2024-03" db="EMBL/GenBank/DDBJ databases">
        <title>Aureococcus anophagefferens CCMP1851 and Kratosvirus quantuckense: Draft genome of a second virus-susceptible host strain in the model system.</title>
        <authorList>
            <person name="Chase E."/>
            <person name="Truchon A.R."/>
            <person name="Schepens W."/>
            <person name="Wilhelm S.W."/>
        </authorList>
    </citation>
    <scope>NUCLEOTIDE SEQUENCE [LARGE SCALE GENOMIC DNA]</scope>
    <source>
        <strain evidence="5 6">CCMP1851</strain>
    </source>
</reference>
<dbReference type="SMART" id="SM00167">
    <property type="entry name" value="VPS9"/>
    <property type="match status" value="1"/>
</dbReference>
<evidence type="ECO:0000256" key="3">
    <source>
        <dbReference type="SAM" id="MobiDB-lite"/>
    </source>
</evidence>
<dbReference type="EMBL" id="JBBJCI010000229">
    <property type="protein sequence ID" value="KAK7238594.1"/>
    <property type="molecule type" value="Genomic_DNA"/>
</dbReference>
<organism evidence="5 6">
    <name type="scientific">Aureococcus anophagefferens</name>
    <name type="common">Harmful bloom alga</name>
    <dbReference type="NCBI Taxonomy" id="44056"/>
    <lineage>
        <taxon>Eukaryota</taxon>
        <taxon>Sar</taxon>
        <taxon>Stramenopiles</taxon>
        <taxon>Ochrophyta</taxon>
        <taxon>Pelagophyceae</taxon>
        <taxon>Pelagomonadales</taxon>
        <taxon>Pelagomonadaceae</taxon>
        <taxon>Aureococcus</taxon>
    </lineage>
</organism>
<keyword evidence="6" id="KW-1185">Reference proteome</keyword>
<comment type="caution">
    <text evidence="5">The sequence shown here is derived from an EMBL/GenBank/DDBJ whole genome shotgun (WGS) entry which is preliminary data.</text>
</comment>
<dbReference type="PROSITE" id="PS50889">
    <property type="entry name" value="S4"/>
    <property type="match status" value="1"/>
</dbReference>
<feature type="compositionally biased region" description="Polar residues" evidence="3">
    <location>
        <begin position="8"/>
        <end position="20"/>
    </location>
</feature>
<evidence type="ECO:0000256" key="1">
    <source>
        <dbReference type="ARBA" id="ARBA00029460"/>
    </source>
</evidence>
<dbReference type="Proteomes" id="UP001363151">
    <property type="component" value="Unassembled WGS sequence"/>
</dbReference>
<feature type="region of interest" description="Disordered" evidence="3">
    <location>
        <begin position="1"/>
        <end position="20"/>
    </location>
</feature>
<name>A0ABR1FTU5_AURAN</name>
<evidence type="ECO:0000313" key="5">
    <source>
        <dbReference type="EMBL" id="KAK7238594.1"/>
    </source>
</evidence>
<sequence length="623" mass="66383">MTMRASASKRSTSLQAATIAAPSTTKERLDSLLLSRGLAPSRSQATALVKAGAVLLAATPRRRPGQKLHPDCEIRVAEGSLTRYVSRGGEKLHAALERWPSIARSLAGGGTAADFGASTGGYTDCALKHGARRPSTAWTAIMADEFDVDLNDMKEYLDEPDFDEVEAPAAPSRCASGELPFDGGEGVRGSDGADAAAAFAGRPPDILKARLDASGFGVENVAAAERRLTLEQQRATDSEPDIFADGGELAAPPAPATPPRPPTPPPPAVRGLDDDAGPRRASAFVKKDAPKPSQPSTSAAVFGLYDRSPEADAPTARREAARAKAAADREERRQAEDAAEGSQLSYKEFLTRLMQPSSAELVGHVRTFVLQILGKFEGLEGDARTEALAELPATCAQFFAAAEAHLEKRPEWSALGARGLSSARSALEKYVMSKVGGLAFEAVRNDGRDAELRRRCRALSRFVTPGHLDVKAHLCNEVVLNIARDELRRMDHSRAPADKVDCVVRCASMIFSVLNLARAENSSRKGTSESRAGADDFLPIFIYVVLHADVPRLHSNCDYVEAFHNPTALMSKAGYCFVNLRSAIEFLLTVEASQINMDEDAFAAALAAGEAAVDKGEAAGPRP</sequence>
<feature type="domain" description="VPS9" evidence="4">
    <location>
        <begin position="446"/>
        <end position="596"/>
    </location>
</feature>
<keyword evidence="2" id="KW-0694">RNA-binding</keyword>
<dbReference type="PROSITE" id="PS51205">
    <property type="entry name" value="VPS9"/>
    <property type="match status" value="1"/>
</dbReference>
<protein>
    <recommendedName>
        <fullName evidence="4">VPS9 domain-containing protein</fullName>
    </recommendedName>
</protein>
<dbReference type="PANTHER" id="PTHR23101">
    <property type="entry name" value="RAB GDP/GTP EXCHANGE FACTOR"/>
    <property type="match status" value="1"/>
</dbReference>
<dbReference type="InterPro" id="IPR029063">
    <property type="entry name" value="SAM-dependent_MTases_sf"/>
</dbReference>
<evidence type="ECO:0000259" key="4">
    <source>
        <dbReference type="PROSITE" id="PS51205"/>
    </source>
</evidence>
<dbReference type="SUPFAM" id="SSF109993">
    <property type="entry name" value="VPS9 domain"/>
    <property type="match status" value="1"/>
</dbReference>
<dbReference type="Gene3D" id="1.20.1050.80">
    <property type="entry name" value="VPS9 domain"/>
    <property type="match status" value="1"/>
</dbReference>